<evidence type="ECO:0000313" key="3">
    <source>
        <dbReference type="Proteomes" id="UP001165366"/>
    </source>
</evidence>
<gene>
    <name evidence="2" type="ORF">L6773_17315</name>
</gene>
<dbReference type="SUPFAM" id="SSF143422">
    <property type="entry name" value="Transposase IS200-like"/>
    <property type="match status" value="1"/>
</dbReference>
<dbReference type="NCBIfam" id="NF047646">
    <property type="entry name" value="REP_Tyr_transpos"/>
    <property type="match status" value="1"/>
</dbReference>
<proteinExistence type="predicted"/>
<name>A0ABS9KHK8_9BACT</name>
<comment type="caution">
    <text evidence="2">The sequence shown here is derived from an EMBL/GenBank/DDBJ whole genome shotgun (WGS) entry which is preliminary data.</text>
</comment>
<dbReference type="SMART" id="SM01321">
    <property type="entry name" value="Y1_Tnp"/>
    <property type="match status" value="1"/>
</dbReference>
<dbReference type="Gene3D" id="3.30.70.1290">
    <property type="entry name" value="Transposase IS200-like"/>
    <property type="match status" value="1"/>
</dbReference>
<reference evidence="2" key="2">
    <citation type="submission" date="2024-05" db="EMBL/GenBank/DDBJ databases">
        <title>Rhodohalobacter halophilus gen. nov., sp. nov., a moderately halophilic member of the family Balneolaceae.</title>
        <authorList>
            <person name="Xia J."/>
        </authorList>
    </citation>
    <scope>NUCLEOTIDE SEQUENCE</scope>
    <source>
        <strain evidence="2">WB101</strain>
    </source>
</reference>
<dbReference type="InterPro" id="IPR002686">
    <property type="entry name" value="Transposase_17"/>
</dbReference>
<evidence type="ECO:0000313" key="2">
    <source>
        <dbReference type="EMBL" id="MCG2590339.1"/>
    </source>
</evidence>
<dbReference type="InterPro" id="IPR052715">
    <property type="entry name" value="RAYT_transposase"/>
</dbReference>
<dbReference type="InterPro" id="IPR036515">
    <property type="entry name" value="Transposase_17_sf"/>
</dbReference>
<dbReference type="EMBL" id="JAKLWS010000031">
    <property type="protein sequence ID" value="MCG2590339.1"/>
    <property type="molecule type" value="Genomic_DNA"/>
</dbReference>
<protein>
    <submittedName>
        <fullName evidence="2">Transposase</fullName>
    </submittedName>
</protein>
<feature type="domain" description="Transposase IS200-like" evidence="1">
    <location>
        <begin position="10"/>
        <end position="143"/>
    </location>
</feature>
<reference evidence="2" key="1">
    <citation type="submission" date="2022-01" db="EMBL/GenBank/DDBJ databases">
        <authorList>
            <person name="Wang Y."/>
        </authorList>
    </citation>
    <scope>NUCLEOTIDE SEQUENCE</scope>
    <source>
        <strain evidence="2">WB101</strain>
    </source>
</reference>
<dbReference type="PANTHER" id="PTHR36966">
    <property type="entry name" value="REP-ASSOCIATED TYROSINE TRANSPOSASE"/>
    <property type="match status" value="1"/>
</dbReference>
<dbReference type="Proteomes" id="UP001165366">
    <property type="component" value="Unassembled WGS sequence"/>
</dbReference>
<evidence type="ECO:0000259" key="1">
    <source>
        <dbReference type="SMART" id="SM01321"/>
    </source>
</evidence>
<organism evidence="2 3">
    <name type="scientific">Rhodohalobacter sulfatireducens</name>
    <dbReference type="NCBI Taxonomy" id="2911366"/>
    <lineage>
        <taxon>Bacteria</taxon>
        <taxon>Pseudomonadati</taxon>
        <taxon>Balneolota</taxon>
        <taxon>Balneolia</taxon>
        <taxon>Balneolales</taxon>
        <taxon>Balneolaceae</taxon>
        <taxon>Rhodohalobacter</taxon>
    </lineage>
</organism>
<keyword evidence="3" id="KW-1185">Reference proteome</keyword>
<sequence>MSRSRYKIYETEYPYFLTSSIVEGIPLFANPEIAQFILDGFQFLQESKNVDLYAYVIMENHIHFIAAHDDLPKKLKIFKSYMARQIVDFLVEGNYHRLLKQIKRAKLQHKNQSKYQVWQEGYHPKQITTPEMMIQKIEYIHNNPVKRGYVDEPEHWRYSSAHNYLGLEGLIPIKLYEE</sequence>
<dbReference type="PANTHER" id="PTHR36966:SF1">
    <property type="entry name" value="REP-ASSOCIATED TYROSINE TRANSPOSASE"/>
    <property type="match status" value="1"/>
</dbReference>
<dbReference type="RefSeq" id="WP_237855717.1">
    <property type="nucleotide sequence ID" value="NZ_JAKLWS010000031.1"/>
</dbReference>
<accession>A0ABS9KHK8</accession>